<dbReference type="InterPro" id="IPR031349">
    <property type="entry name" value="Tfb6"/>
</dbReference>
<dbReference type="PANTHER" id="PTHR37781">
    <property type="entry name" value="TFIIH COMPLEX SUBUNIT"/>
    <property type="match status" value="1"/>
</dbReference>
<dbReference type="AlphaFoldDB" id="A0AAE0IX95"/>
<feature type="region of interest" description="Disordered" evidence="1">
    <location>
        <begin position="243"/>
        <end position="270"/>
    </location>
</feature>
<name>A0AAE0IX95_9PEZI</name>
<dbReference type="Pfam" id="PF17110">
    <property type="entry name" value="TFB6"/>
    <property type="match status" value="1"/>
</dbReference>
<comment type="caution">
    <text evidence="2">The sequence shown here is derived from an EMBL/GenBank/DDBJ whole genome shotgun (WGS) entry which is preliminary data.</text>
</comment>
<feature type="compositionally biased region" description="Acidic residues" evidence="1">
    <location>
        <begin position="243"/>
        <end position="269"/>
    </location>
</feature>
<evidence type="ECO:0000256" key="1">
    <source>
        <dbReference type="SAM" id="MobiDB-lite"/>
    </source>
</evidence>
<dbReference type="PANTHER" id="PTHR37781:SF1">
    <property type="entry name" value="ADR380WP"/>
    <property type="match status" value="1"/>
</dbReference>
<reference evidence="2" key="1">
    <citation type="journal article" date="2023" name="Mol. Phylogenet. Evol.">
        <title>Genome-scale phylogeny and comparative genomics of the fungal order Sordariales.</title>
        <authorList>
            <person name="Hensen N."/>
            <person name="Bonometti L."/>
            <person name="Westerberg I."/>
            <person name="Brannstrom I.O."/>
            <person name="Guillou S."/>
            <person name="Cros-Aarteil S."/>
            <person name="Calhoun S."/>
            <person name="Haridas S."/>
            <person name="Kuo A."/>
            <person name="Mondo S."/>
            <person name="Pangilinan J."/>
            <person name="Riley R."/>
            <person name="LaButti K."/>
            <person name="Andreopoulos B."/>
            <person name="Lipzen A."/>
            <person name="Chen C."/>
            <person name="Yan M."/>
            <person name="Daum C."/>
            <person name="Ng V."/>
            <person name="Clum A."/>
            <person name="Steindorff A."/>
            <person name="Ohm R.A."/>
            <person name="Martin F."/>
            <person name="Silar P."/>
            <person name="Natvig D.O."/>
            <person name="Lalanne C."/>
            <person name="Gautier V."/>
            <person name="Ament-Velasquez S.L."/>
            <person name="Kruys A."/>
            <person name="Hutchinson M.I."/>
            <person name="Powell A.J."/>
            <person name="Barry K."/>
            <person name="Miller A.N."/>
            <person name="Grigoriev I.V."/>
            <person name="Debuchy R."/>
            <person name="Gladieux P."/>
            <person name="Hiltunen Thoren M."/>
            <person name="Johannesson H."/>
        </authorList>
    </citation>
    <scope>NUCLEOTIDE SEQUENCE</scope>
    <source>
        <strain evidence="2">SMH4131-1</strain>
    </source>
</reference>
<evidence type="ECO:0008006" key="4">
    <source>
        <dbReference type="Google" id="ProtNLM"/>
    </source>
</evidence>
<accession>A0AAE0IX95</accession>
<evidence type="ECO:0000313" key="2">
    <source>
        <dbReference type="EMBL" id="KAK3332637.1"/>
    </source>
</evidence>
<dbReference type="Proteomes" id="UP001286456">
    <property type="component" value="Unassembled WGS sequence"/>
</dbReference>
<reference evidence="2" key="2">
    <citation type="submission" date="2023-06" db="EMBL/GenBank/DDBJ databases">
        <authorList>
            <consortium name="Lawrence Berkeley National Laboratory"/>
            <person name="Haridas S."/>
            <person name="Hensen N."/>
            <person name="Bonometti L."/>
            <person name="Westerberg I."/>
            <person name="Brannstrom I.O."/>
            <person name="Guillou S."/>
            <person name="Cros-Aarteil S."/>
            <person name="Calhoun S."/>
            <person name="Kuo A."/>
            <person name="Mondo S."/>
            <person name="Pangilinan J."/>
            <person name="Riley R."/>
            <person name="Labutti K."/>
            <person name="Andreopoulos B."/>
            <person name="Lipzen A."/>
            <person name="Chen C."/>
            <person name="Yanf M."/>
            <person name="Daum C."/>
            <person name="Ng V."/>
            <person name="Clum A."/>
            <person name="Steindorff A."/>
            <person name="Ohm R."/>
            <person name="Martin F."/>
            <person name="Silar P."/>
            <person name="Natvig D."/>
            <person name="Lalanne C."/>
            <person name="Gautier V."/>
            <person name="Ament-Velasquez S.L."/>
            <person name="Kruys A."/>
            <person name="Hutchinson M.I."/>
            <person name="Powell A.J."/>
            <person name="Barry K."/>
            <person name="Miller A.N."/>
            <person name="Grigoriev I.V."/>
            <person name="Debuchy R."/>
            <person name="Gladieux P."/>
            <person name="Thoren M.H."/>
            <person name="Johannesson H."/>
        </authorList>
    </citation>
    <scope>NUCLEOTIDE SEQUENCE</scope>
    <source>
        <strain evidence="2">SMH4131-1</strain>
    </source>
</reference>
<dbReference type="EMBL" id="JAUEPO010000002">
    <property type="protein sequence ID" value="KAK3332637.1"/>
    <property type="molecule type" value="Genomic_DNA"/>
</dbReference>
<feature type="compositionally biased region" description="Low complexity" evidence="1">
    <location>
        <begin position="33"/>
        <end position="54"/>
    </location>
</feature>
<dbReference type="GO" id="GO:0005675">
    <property type="term" value="C:transcription factor TFIIH holo complex"/>
    <property type="evidence" value="ECO:0007669"/>
    <property type="project" value="TreeGrafter"/>
</dbReference>
<evidence type="ECO:0000313" key="3">
    <source>
        <dbReference type="Proteomes" id="UP001286456"/>
    </source>
</evidence>
<keyword evidence="3" id="KW-1185">Reference proteome</keyword>
<proteinExistence type="predicted"/>
<protein>
    <recommendedName>
        <fullName evidence="4">Meiotic recombination protein DMC1</fullName>
    </recommendedName>
</protein>
<feature type="region of interest" description="Disordered" evidence="1">
    <location>
        <begin position="1"/>
        <end position="75"/>
    </location>
</feature>
<organism evidence="2 3">
    <name type="scientific">Cercophora scortea</name>
    <dbReference type="NCBI Taxonomy" id="314031"/>
    <lineage>
        <taxon>Eukaryota</taxon>
        <taxon>Fungi</taxon>
        <taxon>Dikarya</taxon>
        <taxon>Ascomycota</taxon>
        <taxon>Pezizomycotina</taxon>
        <taxon>Sordariomycetes</taxon>
        <taxon>Sordariomycetidae</taxon>
        <taxon>Sordariales</taxon>
        <taxon>Lasiosphaeriaceae</taxon>
        <taxon>Cercophora</taxon>
    </lineage>
</organism>
<gene>
    <name evidence="2" type="ORF">B0T19DRAFT_439457</name>
</gene>
<sequence>MAEHAQTPTTTAGAAGAGAGGFVRPVLPSPAPSNTSNNTNNTNNNDNGTSRSSSGLPHPRSHALRPGSAKEDKVRNFVEDRLMHMSRRYVKKYALKQPGDTLAGYGSMTELCKDLDGLLDILWLSGTPSLQIPYLLNIANDFNTWITSFPPAPVATFASLRKLDHCFSSLLSGQDIETKETLPGFENGLRHGMSRTDMVRCKSIVEMTRVLIVDVMTQEREPEDGGAEDMEGPLTADDTDIEMANDAVGDDGVDDNDDDDDDDDDDMDMQMDVARVYENTLVQLGLTLGEGGGVGDIQVSDD</sequence>